<reference evidence="6 7" key="1">
    <citation type="submission" date="2020-06" db="EMBL/GenBank/DDBJ databases">
        <title>Actinokineospora xiongansis sp. nov., isolated from soil of Baiyangdian.</title>
        <authorList>
            <person name="Zhang X."/>
        </authorList>
    </citation>
    <scope>NUCLEOTIDE SEQUENCE [LARGE SCALE GENOMIC DNA]</scope>
    <source>
        <strain evidence="6 7">HBU206404</strain>
    </source>
</reference>
<organism evidence="6 7">
    <name type="scientific">Actinokineospora xionganensis</name>
    <dbReference type="NCBI Taxonomy" id="2684470"/>
    <lineage>
        <taxon>Bacteria</taxon>
        <taxon>Bacillati</taxon>
        <taxon>Actinomycetota</taxon>
        <taxon>Actinomycetes</taxon>
        <taxon>Pseudonocardiales</taxon>
        <taxon>Pseudonocardiaceae</taxon>
        <taxon>Actinokineospora</taxon>
    </lineage>
</organism>
<dbReference type="EMBL" id="JABVED010000016">
    <property type="protein sequence ID" value="MBC6450458.1"/>
    <property type="molecule type" value="Genomic_DNA"/>
</dbReference>
<dbReference type="Gene3D" id="3.40.50.2300">
    <property type="match status" value="1"/>
</dbReference>
<evidence type="ECO:0000256" key="2">
    <source>
        <dbReference type="ARBA" id="ARBA00013064"/>
    </source>
</evidence>
<feature type="domain" description="Phosphotyrosine protein phosphatase I" evidence="5">
    <location>
        <begin position="1"/>
        <end position="147"/>
    </location>
</feature>
<dbReference type="EC" id="3.1.3.48" evidence="2"/>
<evidence type="ECO:0000256" key="4">
    <source>
        <dbReference type="ARBA" id="ARBA00022912"/>
    </source>
</evidence>
<dbReference type="Pfam" id="PF01451">
    <property type="entry name" value="LMWPc"/>
    <property type="match status" value="1"/>
</dbReference>
<keyword evidence="7" id="KW-1185">Reference proteome</keyword>
<dbReference type="SUPFAM" id="SSF52788">
    <property type="entry name" value="Phosphotyrosine protein phosphatases I"/>
    <property type="match status" value="1"/>
</dbReference>
<dbReference type="InterPro" id="IPR036196">
    <property type="entry name" value="Ptyr_pPase_sf"/>
</dbReference>
<dbReference type="InterPro" id="IPR017867">
    <property type="entry name" value="Tyr_phospatase_low_mol_wt"/>
</dbReference>
<dbReference type="SMART" id="SM00226">
    <property type="entry name" value="LMWPc"/>
    <property type="match status" value="1"/>
</dbReference>
<keyword evidence="4" id="KW-0904">Protein phosphatase</keyword>
<dbReference type="PRINTS" id="PR00719">
    <property type="entry name" value="LMWPTPASE"/>
</dbReference>
<dbReference type="PANTHER" id="PTHR11717:SF7">
    <property type="entry name" value="LOW MOLECULAR WEIGHT PHOSPHOTYROSINE PROTEIN PHOSPHATASE"/>
    <property type="match status" value="1"/>
</dbReference>
<proteinExistence type="inferred from homology"/>
<dbReference type="CDD" id="cd16343">
    <property type="entry name" value="LMWPTP"/>
    <property type="match status" value="1"/>
</dbReference>
<dbReference type="Proteomes" id="UP000734823">
    <property type="component" value="Unassembled WGS sequence"/>
</dbReference>
<keyword evidence="3" id="KW-0378">Hydrolase</keyword>
<dbReference type="InterPro" id="IPR023485">
    <property type="entry name" value="Ptyr_pPase"/>
</dbReference>
<dbReference type="RefSeq" id="WP_187223543.1">
    <property type="nucleotide sequence ID" value="NZ_JABVED010000016.1"/>
</dbReference>
<evidence type="ECO:0000313" key="7">
    <source>
        <dbReference type="Proteomes" id="UP000734823"/>
    </source>
</evidence>
<protein>
    <recommendedName>
        <fullName evidence="2">protein-tyrosine-phosphatase</fullName>
        <ecNumber evidence="2">3.1.3.48</ecNumber>
    </recommendedName>
</protein>
<evidence type="ECO:0000256" key="1">
    <source>
        <dbReference type="ARBA" id="ARBA00011063"/>
    </source>
</evidence>
<evidence type="ECO:0000256" key="3">
    <source>
        <dbReference type="ARBA" id="ARBA00022801"/>
    </source>
</evidence>
<sequence>MHICFVCTGNICRSPMAALVFGEHLRRDGLADQVRVTSAGTGGWHVGDPADPRTVRVLSDSGYPTDHSAAQVGDDHLDADLLIALDAGHARALRARVPDPTTVRLLREFDPDAGADLDVPDPYYGDAAGFAEVLAMVEAACPGLLDWVRTH</sequence>
<gene>
    <name evidence="6" type="ORF">GPZ80_25180</name>
</gene>
<accession>A0ABR7LD88</accession>
<evidence type="ECO:0000259" key="5">
    <source>
        <dbReference type="SMART" id="SM00226"/>
    </source>
</evidence>
<evidence type="ECO:0000313" key="6">
    <source>
        <dbReference type="EMBL" id="MBC6450458.1"/>
    </source>
</evidence>
<comment type="similarity">
    <text evidence="1">Belongs to the low molecular weight phosphotyrosine protein phosphatase family.</text>
</comment>
<name>A0ABR7LD88_9PSEU</name>
<dbReference type="PANTHER" id="PTHR11717">
    <property type="entry name" value="LOW MOLECULAR WEIGHT PROTEIN TYROSINE PHOSPHATASE"/>
    <property type="match status" value="1"/>
</dbReference>
<comment type="caution">
    <text evidence="6">The sequence shown here is derived from an EMBL/GenBank/DDBJ whole genome shotgun (WGS) entry which is preliminary data.</text>
</comment>
<dbReference type="InterPro" id="IPR050438">
    <property type="entry name" value="LMW_PTPase"/>
</dbReference>